<gene>
    <name evidence="2" type="ORF">FCALED_LOCUS8024</name>
</gene>
<sequence>MINIINKFFKIQDQQKLQSSNDNICKENSHAEINEIIRMHDFSPLDNPILSSLSQTTRSENEIFIEKENVIDKSIIEDNEHIKENKMIKDDKSIDDDDERIKSDNKRVDSDDKSEL</sequence>
<proteinExistence type="predicted"/>
<feature type="region of interest" description="Disordered" evidence="1">
    <location>
        <begin position="85"/>
        <end position="116"/>
    </location>
</feature>
<evidence type="ECO:0000313" key="2">
    <source>
        <dbReference type="EMBL" id="CAG8589622.1"/>
    </source>
</evidence>
<reference evidence="2" key="1">
    <citation type="submission" date="2021-06" db="EMBL/GenBank/DDBJ databases">
        <authorList>
            <person name="Kallberg Y."/>
            <person name="Tangrot J."/>
            <person name="Rosling A."/>
        </authorList>
    </citation>
    <scope>NUCLEOTIDE SEQUENCE</scope>
    <source>
        <strain evidence="2">UK204</strain>
    </source>
</reference>
<feature type="compositionally biased region" description="Basic and acidic residues" evidence="1">
    <location>
        <begin position="99"/>
        <end position="116"/>
    </location>
</feature>
<protein>
    <submittedName>
        <fullName evidence="2">10009_t:CDS:1</fullName>
    </submittedName>
</protein>
<organism evidence="2 3">
    <name type="scientific">Funneliformis caledonium</name>
    <dbReference type="NCBI Taxonomy" id="1117310"/>
    <lineage>
        <taxon>Eukaryota</taxon>
        <taxon>Fungi</taxon>
        <taxon>Fungi incertae sedis</taxon>
        <taxon>Mucoromycota</taxon>
        <taxon>Glomeromycotina</taxon>
        <taxon>Glomeromycetes</taxon>
        <taxon>Glomerales</taxon>
        <taxon>Glomeraceae</taxon>
        <taxon>Funneliformis</taxon>
    </lineage>
</organism>
<dbReference type="Proteomes" id="UP000789570">
    <property type="component" value="Unassembled WGS sequence"/>
</dbReference>
<evidence type="ECO:0000256" key="1">
    <source>
        <dbReference type="SAM" id="MobiDB-lite"/>
    </source>
</evidence>
<evidence type="ECO:0000313" key="3">
    <source>
        <dbReference type="Proteomes" id="UP000789570"/>
    </source>
</evidence>
<accession>A0A9N9C6C6</accession>
<dbReference type="AlphaFoldDB" id="A0A9N9C6C6"/>
<name>A0A9N9C6C6_9GLOM</name>
<comment type="caution">
    <text evidence="2">The sequence shown here is derived from an EMBL/GenBank/DDBJ whole genome shotgun (WGS) entry which is preliminary data.</text>
</comment>
<dbReference type="EMBL" id="CAJVPQ010002255">
    <property type="protein sequence ID" value="CAG8589622.1"/>
    <property type="molecule type" value="Genomic_DNA"/>
</dbReference>
<keyword evidence="3" id="KW-1185">Reference proteome</keyword>